<evidence type="ECO:0000313" key="1">
    <source>
        <dbReference type="Proteomes" id="UP000050741"/>
    </source>
</evidence>
<reference evidence="1" key="1">
    <citation type="submission" date="2013-12" db="EMBL/GenBank/DDBJ databases">
        <authorList>
            <person name="Aslett M."/>
        </authorList>
    </citation>
    <scope>NUCLEOTIDE SEQUENCE [LARGE SCALE GENOMIC DNA]</scope>
    <source>
        <strain evidence="1">Lindley</strain>
    </source>
</reference>
<reference evidence="1" key="2">
    <citation type="submission" date="2014-05" db="EMBL/GenBank/DDBJ databases">
        <title>The genome and life-stage specific transcriptomes of Globodera pallida elucidate key aspects of plant parasitism by a cyst nematode.</title>
        <authorList>
            <person name="Cotton J.A."/>
            <person name="Lilley C.J."/>
            <person name="Jones L.M."/>
            <person name="Kikuchi T."/>
            <person name="Reid A.J."/>
            <person name="Thorpe P."/>
            <person name="Tsai I.J."/>
            <person name="Beasley H."/>
            <person name="Blok V."/>
            <person name="Cock P.J.A."/>
            <person name="Van den Akker S.E."/>
            <person name="Holroyd N."/>
            <person name="Hunt M."/>
            <person name="Mantelin S."/>
            <person name="Naghra H."/>
            <person name="Pain A."/>
            <person name="Palomares-Rius J.E."/>
            <person name="Zarowiecki M."/>
            <person name="Berriman M."/>
            <person name="Jones J.T."/>
            <person name="Urwin P.E."/>
        </authorList>
    </citation>
    <scope>NUCLEOTIDE SEQUENCE [LARGE SCALE GENOMIC DNA]</scope>
    <source>
        <strain evidence="1">Lindley</strain>
    </source>
</reference>
<name>A0A183C9N6_GLOPA</name>
<dbReference type="AlphaFoldDB" id="A0A183C9N6"/>
<reference evidence="2" key="3">
    <citation type="submission" date="2016-06" db="UniProtKB">
        <authorList>
            <consortium name="WormBaseParasite"/>
        </authorList>
    </citation>
    <scope>IDENTIFICATION</scope>
</reference>
<organism evidence="1 2">
    <name type="scientific">Globodera pallida</name>
    <name type="common">Potato cyst nematode worm</name>
    <name type="synonym">Heterodera pallida</name>
    <dbReference type="NCBI Taxonomy" id="36090"/>
    <lineage>
        <taxon>Eukaryota</taxon>
        <taxon>Metazoa</taxon>
        <taxon>Ecdysozoa</taxon>
        <taxon>Nematoda</taxon>
        <taxon>Chromadorea</taxon>
        <taxon>Rhabditida</taxon>
        <taxon>Tylenchina</taxon>
        <taxon>Tylenchomorpha</taxon>
        <taxon>Tylenchoidea</taxon>
        <taxon>Heteroderidae</taxon>
        <taxon>Heteroderinae</taxon>
        <taxon>Globodera</taxon>
    </lineage>
</organism>
<dbReference type="WBParaSite" id="GPLIN_000958400">
    <property type="protein sequence ID" value="GPLIN_000958400"/>
    <property type="gene ID" value="GPLIN_000958400"/>
</dbReference>
<accession>A0A183C9N6</accession>
<proteinExistence type="predicted"/>
<protein>
    <submittedName>
        <fullName evidence="2">DUF4912 domain-containing protein</fullName>
    </submittedName>
</protein>
<dbReference type="Proteomes" id="UP000050741">
    <property type="component" value="Unassembled WGS sequence"/>
</dbReference>
<evidence type="ECO:0000313" key="2">
    <source>
        <dbReference type="WBParaSite" id="GPLIN_000958400"/>
    </source>
</evidence>
<sequence length="68" mass="8302">MLWSRGYYCLLVRCPIVREEDKWTKWEKEALELDWYYQWNRISIRFNDRDIGDGMLDENDGGPSEPNE</sequence>
<keyword evidence="1" id="KW-1185">Reference proteome</keyword>